<dbReference type="OrthoDB" id="10410582at2759"/>
<protein>
    <recommendedName>
        <fullName evidence="4">Tudor domain-containing protein</fullName>
    </recommendedName>
</protein>
<dbReference type="AlphaFoldDB" id="A0A2V3IWF1"/>
<comment type="caution">
    <text evidence="2">The sequence shown here is derived from an EMBL/GenBank/DDBJ whole genome shotgun (WGS) entry which is preliminary data.</text>
</comment>
<reference evidence="2 3" key="1">
    <citation type="journal article" date="2018" name="Mol. Biol. Evol.">
        <title>Analysis of the draft genome of the red seaweed Gracilariopsis chorda provides insights into genome size evolution in Rhodophyta.</title>
        <authorList>
            <person name="Lee J."/>
            <person name="Yang E.C."/>
            <person name="Graf L."/>
            <person name="Yang J.H."/>
            <person name="Qiu H."/>
            <person name="Zel Zion U."/>
            <person name="Chan C.X."/>
            <person name="Stephens T.G."/>
            <person name="Weber A.P.M."/>
            <person name="Boo G.H."/>
            <person name="Boo S.M."/>
            <person name="Kim K.M."/>
            <person name="Shin Y."/>
            <person name="Jung M."/>
            <person name="Lee S.J."/>
            <person name="Yim H.S."/>
            <person name="Lee J.H."/>
            <person name="Bhattacharya D."/>
            <person name="Yoon H.S."/>
        </authorList>
    </citation>
    <scope>NUCLEOTIDE SEQUENCE [LARGE SCALE GENOMIC DNA]</scope>
    <source>
        <strain evidence="2 3">SKKU-2015</strain>
        <tissue evidence="2">Whole body</tissue>
    </source>
</reference>
<feature type="region of interest" description="Disordered" evidence="1">
    <location>
        <begin position="1"/>
        <end position="31"/>
    </location>
</feature>
<evidence type="ECO:0008006" key="4">
    <source>
        <dbReference type="Google" id="ProtNLM"/>
    </source>
</evidence>
<evidence type="ECO:0000313" key="2">
    <source>
        <dbReference type="EMBL" id="PXF46474.1"/>
    </source>
</evidence>
<name>A0A2V3IWF1_9FLOR</name>
<evidence type="ECO:0000256" key="1">
    <source>
        <dbReference type="SAM" id="MobiDB-lite"/>
    </source>
</evidence>
<accession>A0A2V3IWF1</accession>
<feature type="compositionally biased region" description="Basic and acidic residues" evidence="1">
    <location>
        <begin position="1"/>
        <end position="10"/>
    </location>
</feature>
<gene>
    <name evidence="2" type="ORF">BWQ96_03709</name>
</gene>
<keyword evidence="3" id="KW-1185">Reference proteome</keyword>
<sequence>MATKRTHSEMQDASPSSPRQNAGKSISKHTPLSPQLSQLLHTACRLAAAHPKAMSFLSSSIRSMYDNLCAICRDTGCVPPDVEDILHTIDTARSIPPLQPSPQLNNRVKFLEEACEDRDVSTFSKKHLLKEYRISNNGVEMVDAVQLNNLFDDDVDDMNVLVDSGDVEQIGIKLNADHKLFLGERLGIPIRDQRTSENPRAVLCDLTGDIIGEQVEVFSVADQTWRSAVVSYKLPDGRHVLVYFDGVVERVMLREKLWRPVA</sequence>
<proteinExistence type="predicted"/>
<organism evidence="2 3">
    <name type="scientific">Gracilariopsis chorda</name>
    <dbReference type="NCBI Taxonomy" id="448386"/>
    <lineage>
        <taxon>Eukaryota</taxon>
        <taxon>Rhodophyta</taxon>
        <taxon>Florideophyceae</taxon>
        <taxon>Rhodymeniophycidae</taxon>
        <taxon>Gracilariales</taxon>
        <taxon>Gracilariaceae</taxon>
        <taxon>Gracilariopsis</taxon>
    </lineage>
</organism>
<feature type="compositionally biased region" description="Polar residues" evidence="1">
    <location>
        <begin position="11"/>
        <end position="31"/>
    </location>
</feature>
<dbReference type="EMBL" id="NBIV01000037">
    <property type="protein sequence ID" value="PXF46474.1"/>
    <property type="molecule type" value="Genomic_DNA"/>
</dbReference>
<evidence type="ECO:0000313" key="3">
    <source>
        <dbReference type="Proteomes" id="UP000247409"/>
    </source>
</evidence>
<dbReference type="Proteomes" id="UP000247409">
    <property type="component" value="Unassembled WGS sequence"/>
</dbReference>